<feature type="binding site" evidence="8">
    <location>
        <position position="97"/>
    </location>
    <ligand>
        <name>ATP</name>
        <dbReference type="ChEBI" id="CHEBI:30616"/>
    </ligand>
</feature>
<dbReference type="AlphaFoldDB" id="A0A9D4A6I0"/>
<dbReference type="Gene3D" id="3.30.200.20">
    <property type="entry name" value="Phosphorylase Kinase, domain 1"/>
    <property type="match status" value="1"/>
</dbReference>
<dbReference type="Proteomes" id="UP000828251">
    <property type="component" value="Unassembled WGS sequence"/>
</dbReference>
<evidence type="ECO:0008006" key="12">
    <source>
        <dbReference type="Google" id="ProtNLM"/>
    </source>
</evidence>
<dbReference type="SUPFAM" id="SSF56112">
    <property type="entry name" value="Protein kinase-like (PK-like)"/>
    <property type="match status" value="1"/>
</dbReference>
<organism evidence="10 11">
    <name type="scientific">Gossypium stocksii</name>
    <dbReference type="NCBI Taxonomy" id="47602"/>
    <lineage>
        <taxon>Eukaryota</taxon>
        <taxon>Viridiplantae</taxon>
        <taxon>Streptophyta</taxon>
        <taxon>Embryophyta</taxon>
        <taxon>Tracheophyta</taxon>
        <taxon>Spermatophyta</taxon>
        <taxon>Magnoliopsida</taxon>
        <taxon>eudicotyledons</taxon>
        <taxon>Gunneridae</taxon>
        <taxon>Pentapetalae</taxon>
        <taxon>rosids</taxon>
        <taxon>malvids</taxon>
        <taxon>Malvales</taxon>
        <taxon>Malvaceae</taxon>
        <taxon>Malvoideae</taxon>
        <taxon>Gossypium</taxon>
    </lineage>
</organism>
<sequence length="107" mass="12075">MTGFGGGSISLLVTCIIAFYFRRRIPFIIPREFFWKFTKSDTNIEAFIRNNGTLSPKRYSYSDIKKITKSFKEKLGKGGYGIVYKGKLLDGHLVAVKLLNTTKGNGQ</sequence>
<keyword evidence="2" id="KW-0723">Serine/threonine-protein kinase</keyword>
<dbReference type="InterPro" id="IPR011009">
    <property type="entry name" value="Kinase-like_dom_sf"/>
</dbReference>
<evidence type="ECO:0000256" key="2">
    <source>
        <dbReference type="ARBA" id="ARBA00022527"/>
    </source>
</evidence>
<keyword evidence="6 9" id="KW-0472">Membrane</keyword>
<dbReference type="GO" id="GO:0004674">
    <property type="term" value="F:protein serine/threonine kinase activity"/>
    <property type="evidence" value="ECO:0007669"/>
    <property type="project" value="UniProtKB-KW"/>
</dbReference>
<evidence type="ECO:0000313" key="10">
    <source>
        <dbReference type="EMBL" id="KAH1091539.1"/>
    </source>
</evidence>
<evidence type="ECO:0000256" key="7">
    <source>
        <dbReference type="ARBA" id="ARBA00023180"/>
    </source>
</evidence>
<keyword evidence="3 9" id="KW-0812">Transmembrane</keyword>
<keyword evidence="8" id="KW-0547">Nucleotide-binding</keyword>
<dbReference type="PANTHER" id="PTHR27009">
    <property type="entry name" value="RUST RESISTANCE KINASE LR10-RELATED"/>
    <property type="match status" value="1"/>
</dbReference>
<dbReference type="PROSITE" id="PS00107">
    <property type="entry name" value="PROTEIN_KINASE_ATP"/>
    <property type="match status" value="1"/>
</dbReference>
<gene>
    <name evidence="10" type="ORF">J1N35_018796</name>
</gene>
<dbReference type="OrthoDB" id="544400at2759"/>
<keyword evidence="2" id="KW-0418">Kinase</keyword>
<keyword evidence="2" id="KW-0808">Transferase</keyword>
<keyword evidence="5 9" id="KW-1133">Transmembrane helix</keyword>
<proteinExistence type="predicted"/>
<keyword evidence="4" id="KW-0732">Signal</keyword>
<evidence type="ECO:0000256" key="8">
    <source>
        <dbReference type="PROSITE-ProRule" id="PRU10141"/>
    </source>
</evidence>
<evidence type="ECO:0000256" key="1">
    <source>
        <dbReference type="ARBA" id="ARBA00004479"/>
    </source>
</evidence>
<evidence type="ECO:0000256" key="9">
    <source>
        <dbReference type="SAM" id="Phobius"/>
    </source>
</evidence>
<keyword evidence="8" id="KW-0067">ATP-binding</keyword>
<accession>A0A9D4A6I0</accession>
<comment type="caution">
    <text evidence="10">The sequence shown here is derived from an EMBL/GenBank/DDBJ whole genome shotgun (WGS) entry which is preliminary data.</text>
</comment>
<evidence type="ECO:0000256" key="4">
    <source>
        <dbReference type="ARBA" id="ARBA00022729"/>
    </source>
</evidence>
<keyword evidence="7" id="KW-0325">Glycoprotein</keyword>
<name>A0A9D4A6I0_9ROSI</name>
<dbReference type="GO" id="GO:0005524">
    <property type="term" value="F:ATP binding"/>
    <property type="evidence" value="ECO:0007669"/>
    <property type="project" value="UniProtKB-UniRule"/>
</dbReference>
<evidence type="ECO:0000256" key="3">
    <source>
        <dbReference type="ARBA" id="ARBA00022692"/>
    </source>
</evidence>
<keyword evidence="11" id="KW-1185">Reference proteome</keyword>
<dbReference type="EMBL" id="JAIQCV010000006">
    <property type="protein sequence ID" value="KAH1091539.1"/>
    <property type="molecule type" value="Genomic_DNA"/>
</dbReference>
<dbReference type="InterPro" id="IPR017441">
    <property type="entry name" value="Protein_kinase_ATP_BS"/>
</dbReference>
<protein>
    <recommendedName>
        <fullName evidence="12">Protein kinase domain-containing protein</fullName>
    </recommendedName>
</protein>
<dbReference type="GO" id="GO:0016020">
    <property type="term" value="C:membrane"/>
    <property type="evidence" value="ECO:0007669"/>
    <property type="project" value="UniProtKB-SubCell"/>
</dbReference>
<feature type="transmembrane region" description="Helical" evidence="9">
    <location>
        <begin position="6"/>
        <end position="22"/>
    </location>
</feature>
<evidence type="ECO:0000313" key="11">
    <source>
        <dbReference type="Proteomes" id="UP000828251"/>
    </source>
</evidence>
<dbReference type="InterPro" id="IPR045874">
    <property type="entry name" value="LRK10/LRL21-25-like"/>
</dbReference>
<evidence type="ECO:0000256" key="5">
    <source>
        <dbReference type="ARBA" id="ARBA00022989"/>
    </source>
</evidence>
<reference evidence="10 11" key="1">
    <citation type="journal article" date="2021" name="Plant Biotechnol. J.">
        <title>Multi-omics assisted identification of the key and species-specific regulatory components of drought-tolerant mechanisms in Gossypium stocksii.</title>
        <authorList>
            <person name="Yu D."/>
            <person name="Ke L."/>
            <person name="Zhang D."/>
            <person name="Wu Y."/>
            <person name="Sun Y."/>
            <person name="Mei J."/>
            <person name="Sun J."/>
            <person name="Sun Y."/>
        </authorList>
    </citation>
    <scope>NUCLEOTIDE SEQUENCE [LARGE SCALE GENOMIC DNA]</scope>
    <source>
        <strain evidence="11">cv. E1</strain>
        <tissue evidence="10">Leaf</tissue>
    </source>
</reference>
<comment type="subcellular location">
    <subcellularLocation>
        <location evidence="1">Membrane</location>
        <topology evidence="1">Single-pass type I membrane protein</topology>
    </subcellularLocation>
</comment>
<evidence type="ECO:0000256" key="6">
    <source>
        <dbReference type="ARBA" id="ARBA00023136"/>
    </source>
</evidence>